<evidence type="ECO:0000256" key="9">
    <source>
        <dbReference type="ARBA" id="ARBA00047913"/>
    </source>
</evidence>
<comment type="catalytic activity">
    <reaction evidence="9 10">
        <text>L-glutamyl-tRNA(Gln) + L-glutamine + ATP + H2O = L-glutaminyl-tRNA(Gln) + L-glutamate + ADP + phosphate + H(+)</text>
        <dbReference type="Rhea" id="RHEA:17521"/>
        <dbReference type="Rhea" id="RHEA-COMP:9681"/>
        <dbReference type="Rhea" id="RHEA-COMP:9684"/>
        <dbReference type="ChEBI" id="CHEBI:15377"/>
        <dbReference type="ChEBI" id="CHEBI:15378"/>
        <dbReference type="ChEBI" id="CHEBI:29985"/>
        <dbReference type="ChEBI" id="CHEBI:30616"/>
        <dbReference type="ChEBI" id="CHEBI:43474"/>
        <dbReference type="ChEBI" id="CHEBI:58359"/>
        <dbReference type="ChEBI" id="CHEBI:78520"/>
        <dbReference type="ChEBI" id="CHEBI:78521"/>
        <dbReference type="ChEBI" id="CHEBI:456216"/>
    </reaction>
</comment>
<keyword evidence="5 10" id="KW-0067">ATP-binding</keyword>
<evidence type="ECO:0000256" key="1">
    <source>
        <dbReference type="ARBA" id="ARBA00005306"/>
    </source>
</evidence>
<evidence type="ECO:0000256" key="3">
    <source>
        <dbReference type="ARBA" id="ARBA00022598"/>
    </source>
</evidence>
<dbReference type="Pfam" id="PF02637">
    <property type="entry name" value="GatB_Yqey"/>
    <property type="match status" value="1"/>
</dbReference>
<keyword evidence="6 10" id="KW-0648">Protein biosynthesis</keyword>
<organism evidence="12 13">
    <name type="scientific">Mesomycoplasma lagogenitalium</name>
    <dbReference type="NCBI Taxonomy" id="171286"/>
    <lineage>
        <taxon>Bacteria</taxon>
        <taxon>Bacillati</taxon>
        <taxon>Mycoplasmatota</taxon>
        <taxon>Mycoplasmoidales</taxon>
        <taxon>Metamycoplasmataceae</taxon>
        <taxon>Mesomycoplasma</taxon>
    </lineage>
</organism>
<comment type="function">
    <text evidence="7 10">Allows the formation of correctly charged Asn-tRNA(Asn) or Gln-tRNA(Gln) through the transamidation of misacylated Asp-tRNA(Asn) or Glu-tRNA(Gln) in organisms which lack either or both of asparaginyl-tRNA or glutaminyl-tRNA synthetases. The reaction takes place in the presence of glutamine and ATP through an activated phospho-Asp-tRNA(Asn) or phospho-Glu-tRNA(Gln).</text>
</comment>
<dbReference type="PANTHER" id="PTHR11659">
    <property type="entry name" value="GLUTAMYL-TRNA GLN AMIDOTRANSFERASE SUBUNIT B MITOCHONDRIAL AND PROKARYOTIC PET112-RELATED"/>
    <property type="match status" value="1"/>
</dbReference>
<dbReference type="HAMAP" id="MF_00121">
    <property type="entry name" value="GatB"/>
    <property type="match status" value="1"/>
</dbReference>
<evidence type="ECO:0000256" key="2">
    <source>
        <dbReference type="ARBA" id="ARBA00011123"/>
    </source>
</evidence>
<evidence type="ECO:0000313" key="13">
    <source>
        <dbReference type="Proteomes" id="UP001179842"/>
    </source>
</evidence>
<accession>A0ABY8LW55</accession>
<dbReference type="InterPro" id="IPR018027">
    <property type="entry name" value="Asn/Gln_amidotransferase"/>
</dbReference>
<dbReference type="Pfam" id="PF02934">
    <property type="entry name" value="GatB_N"/>
    <property type="match status" value="1"/>
</dbReference>
<dbReference type="PROSITE" id="PS01234">
    <property type="entry name" value="GATB"/>
    <property type="match status" value="1"/>
</dbReference>
<dbReference type="InterPro" id="IPR017958">
    <property type="entry name" value="Gln-tRNA_amidoTrfase_suB_CS"/>
</dbReference>
<dbReference type="InterPro" id="IPR003789">
    <property type="entry name" value="Asn/Gln_tRNA_amidoTrase-B-like"/>
</dbReference>
<dbReference type="InterPro" id="IPR006075">
    <property type="entry name" value="Asn/Gln-tRNA_Trfase_suB/E_cat"/>
</dbReference>
<dbReference type="Gene3D" id="1.10.10.410">
    <property type="match status" value="1"/>
</dbReference>
<name>A0ABY8LW55_9BACT</name>
<dbReference type="NCBIfam" id="TIGR00133">
    <property type="entry name" value="gatB"/>
    <property type="match status" value="1"/>
</dbReference>
<dbReference type="EC" id="6.3.5.-" evidence="10"/>
<evidence type="ECO:0000256" key="10">
    <source>
        <dbReference type="HAMAP-Rule" id="MF_00121"/>
    </source>
</evidence>
<evidence type="ECO:0000256" key="4">
    <source>
        <dbReference type="ARBA" id="ARBA00022741"/>
    </source>
</evidence>
<dbReference type="InterPro" id="IPR023168">
    <property type="entry name" value="GatB_Yqey_C_2"/>
</dbReference>
<dbReference type="NCBIfam" id="NF004014">
    <property type="entry name" value="PRK05477.1-4"/>
    <property type="match status" value="1"/>
</dbReference>
<keyword evidence="13" id="KW-1185">Reference proteome</keyword>
<dbReference type="SUPFAM" id="SSF89095">
    <property type="entry name" value="GatB/YqeY motif"/>
    <property type="match status" value="1"/>
</dbReference>
<comment type="catalytic activity">
    <reaction evidence="8 10">
        <text>L-aspartyl-tRNA(Asn) + L-glutamine + ATP + H2O = L-asparaginyl-tRNA(Asn) + L-glutamate + ADP + phosphate + 2 H(+)</text>
        <dbReference type="Rhea" id="RHEA:14513"/>
        <dbReference type="Rhea" id="RHEA-COMP:9674"/>
        <dbReference type="Rhea" id="RHEA-COMP:9677"/>
        <dbReference type="ChEBI" id="CHEBI:15377"/>
        <dbReference type="ChEBI" id="CHEBI:15378"/>
        <dbReference type="ChEBI" id="CHEBI:29985"/>
        <dbReference type="ChEBI" id="CHEBI:30616"/>
        <dbReference type="ChEBI" id="CHEBI:43474"/>
        <dbReference type="ChEBI" id="CHEBI:58359"/>
        <dbReference type="ChEBI" id="CHEBI:78515"/>
        <dbReference type="ChEBI" id="CHEBI:78516"/>
        <dbReference type="ChEBI" id="CHEBI:456216"/>
    </reaction>
</comment>
<dbReference type="SUPFAM" id="SSF55931">
    <property type="entry name" value="Glutamine synthetase/guanido kinase"/>
    <property type="match status" value="1"/>
</dbReference>
<evidence type="ECO:0000256" key="6">
    <source>
        <dbReference type="ARBA" id="ARBA00022917"/>
    </source>
</evidence>
<dbReference type="EMBL" id="CP122979">
    <property type="protein sequence ID" value="WGI36528.1"/>
    <property type="molecule type" value="Genomic_DNA"/>
</dbReference>
<reference evidence="12" key="1">
    <citation type="submission" date="2023-04" db="EMBL/GenBank/DDBJ databases">
        <title>Completed genome of Mycoplasma lagogenitalium type strain 12MS.</title>
        <authorList>
            <person name="Spergser J."/>
        </authorList>
    </citation>
    <scope>NUCLEOTIDE SEQUENCE</scope>
    <source>
        <strain evidence="12">12MS</strain>
    </source>
</reference>
<protein>
    <recommendedName>
        <fullName evidence="10">Aspartyl/glutamyl-tRNA(Asn/Gln) amidotransferase subunit B</fullName>
        <shortName evidence="10">Asp/Glu-ADT subunit B</shortName>
        <ecNumber evidence="10">6.3.5.-</ecNumber>
    </recommendedName>
</protein>
<comment type="similarity">
    <text evidence="1 10">Belongs to the GatB/GatE family. GatB subfamily.</text>
</comment>
<gene>
    <name evidence="10 12" type="primary">gatB</name>
    <name evidence="12" type="ORF">QEG99_03625</name>
</gene>
<keyword evidence="4 10" id="KW-0547">Nucleotide-binding</keyword>
<evidence type="ECO:0000256" key="7">
    <source>
        <dbReference type="ARBA" id="ARBA00024799"/>
    </source>
</evidence>
<evidence type="ECO:0000256" key="8">
    <source>
        <dbReference type="ARBA" id="ARBA00047380"/>
    </source>
</evidence>
<dbReference type="NCBIfam" id="NF004012">
    <property type="entry name" value="PRK05477.1-2"/>
    <property type="match status" value="1"/>
</dbReference>
<dbReference type="Proteomes" id="UP001179842">
    <property type="component" value="Chromosome"/>
</dbReference>
<dbReference type="InterPro" id="IPR004413">
    <property type="entry name" value="GatB"/>
</dbReference>
<sequence>MNKYNVVIGIEIHLELNTKTKMFSSAANSFNQSPNTNVDLIDVAYPGTLPLPNKQAIVKAIKLAKALNMEIDNELHFDRKNYFYPDLPKGFQITQQFRPIGKNGYLKIEENNQLHKISIERIHLEEDTAKQIHTENGTFLDYNRAGVPLIEIVSNPVIKNAEQAAKYVEAIARIAKFLNISDAKLEEGSLRADINLSLNKKDEPFGTKVEIKNINSISNIKKAIELEIKEQSQKLDSNIKIKQETKRFDDVKQINISMREKTGAIDYRYFPEPNIPVMKLEKEFINSITIEKLHWQWEEELKNKSIPANYVEQLINNYEWLLFFDKINFVDKFKVAKLFFSEIVPLIKEKGLNNININAVDIEKILNLEKNNKISSKQVKEIILLKEKENLTIEKLIEKYNIKQIEDDNLIIDLINKLIESNSHLLAEFENRPERVIKFFLGQIMKETKGQVNPQLANDLLIKTINIKLNK</sequence>
<evidence type="ECO:0000259" key="11">
    <source>
        <dbReference type="SMART" id="SM00845"/>
    </source>
</evidence>
<feature type="domain" description="Asn/Gln amidotransferase" evidence="11">
    <location>
        <begin position="322"/>
        <end position="465"/>
    </location>
</feature>
<comment type="subunit">
    <text evidence="2 10">Heterotrimer of A, B and C subunits.</text>
</comment>
<keyword evidence="3 10" id="KW-0436">Ligase</keyword>
<proteinExistence type="inferred from homology"/>
<dbReference type="RefSeq" id="WP_280101829.1">
    <property type="nucleotide sequence ID" value="NZ_CP122979.1"/>
</dbReference>
<dbReference type="PANTHER" id="PTHR11659:SF0">
    <property type="entry name" value="GLUTAMYL-TRNA(GLN) AMIDOTRANSFERASE SUBUNIT B, MITOCHONDRIAL"/>
    <property type="match status" value="1"/>
</dbReference>
<evidence type="ECO:0000256" key="5">
    <source>
        <dbReference type="ARBA" id="ARBA00022840"/>
    </source>
</evidence>
<dbReference type="InterPro" id="IPR014746">
    <property type="entry name" value="Gln_synth/guanido_kin_cat_dom"/>
</dbReference>
<evidence type="ECO:0000313" key="12">
    <source>
        <dbReference type="EMBL" id="WGI36528.1"/>
    </source>
</evidence>
<dbReference type="SMART" id="SM00845">
    <property type="entry name" value="GatB_Yqey"/>
    <property type="match status" value="1"/>
</dbReference>
<dbReference type="InterPro" id="IPR017959">
    <property type="entry name" value="Asn/Gln-tRNA_amidoTrfase_suB/E"/>
</dbReference>